<feature type="compositionally biased region" description="Polar residues" evidence="2">
    <location>
        <begin position="547"/>
        <end position="558"/>
    </location>
</feature>
<evidence type="ECO:0000259" key="3">
    <source>
        <dbReference type="SMART" id="SM01140"/>
    </source>
</evidence>
<dbReference type="SMART" id="SM01140">
    <property type="entry name" value="Drf_GBD"/>
    <property type="match status" value="1"/>
</dbReference>
<reference evidence="4 5" key="1">
    <citation type="submission" date="2024-04" db="EMBL/GenBank/DDBJ databases">
        <title>genome sequences of Mucor flavus KT1a and Helicostylum pulchrum KT1b strains isolation_sourced from the surface of a dry-aged beef.</title>
        <authorList>
            <person name="Toyotome T."/>
            <person name="Hosono M."/>
            <person name="Torimaru M."/>
            <person name="Fukuda K."/>
            <person name="Mikami N."/>
        </authorList>
    </citation>
    <scope>NUCLEOTIDE SEQUENCE [LARGE SCALE GENOMIC DNA]</scope>
    <source>
        <strain evidence="4 5">KT1b</strain>
    </source>
</reference>
<feature type="region of interest" description="Disordered" evidence="2">
    <location>
        <begin position="390"/>
        <end position="440"/>
    </location>
</feature>
<name>A0ABP9YAA7_9FUNG</name>
<feature type="compositionally biased region" description="Low complexity" evidence="2">
    <location>
        <begin position="258"/>
        <end position="279"/>
    </location>
</feature>
<dbReference type="Pfam" id="PF06371">
    <property type="entry name" value="Drf_GBD"/>
    <property type="match status" value="1"/>
</dbReference>
<sequence length="1081" mass="122334">MQNEIFMESPPPPYKRHSDSIYLSEMDSNAWPSSYYGRTRRIDLAKFYHDILKASSNDDDDVDQCNDSSSDEEGSQISQPGTTNSIVTTTTTSSTENQKKQVRFSTEPPMIYEYEAEFDERVTTKHTLFDDGWPGRTKKAMNSSGFIDFKSKIEAKLGAINDPSLVSELDVLPEEPSLLYRGYYRDRKSPLVQKLNLRPIPNHQQPSSLIIDSSSSPSPSNSFTDSPLTPKDGSPLFNEPNSLLTPGGSKWLNRTLSRMRNNNPPRINMASSSNSPSSSSAAAAVLDYSDTSQPQYKILNRMSTLFGGKKKLVSTSSVLPDNDNDTLVNPISQVDSMFTDEVNNSCVDSMYSSLQSRSSRYRPSPVVNSDAPAPLRTVQLMDPIVHLPEPITTTTTTTPSPPPPAQSPPPTTQKSFDSPPSPPQEQRKSSPPPGTSTQKIEDVEAQFKLLLREYAPSADHMSNVHNLTFEQKEMLLRSSRSPALLKKNSTFSHVMPSFSLKATFGLKPKTTTRQYKQPKHEPAYLSEPSSSQDSVIFNTASTSMMTEKQLNSLKQNHTAPGRYGRPRSSLPNSPESYGKSTSRSKLKSTPEYFVHLLRETHVRDLDDAEVLDLRVFLRSVVVSWTSEFLAQGGYEAIANLFKEMKEAPKRFPNDNRMLQHLGKCLKTIMTHQSMGTQIVLTNPSALFHIRDILFGPASKKQKQVYGLDISTRSLLLNLLCTLATLQTNRSPDIEYVHGYDVLRRLLLDRPTDRLYEEEDKKNQPKHISPFPISLKTDPKEILQMIMENDPNGETIGKEYEWDHDELKPRYTCWMRELQYTVERHIETITFLAQVLNYDFKSAYRQIRMRQSQSEQEARAASNPEADGAVMTEEGVVDYIITHLRLIRTVVTTQPTTYTGYYDEREQEKMRLELMLSGFDKISKILIQCPHPTVRSSYINYLKPLMNPCADLSMPIGRVDDKPPPLPSRAEEDGHSDEYDISVYPDELDGIGYQDSDTEELVWRHEEEPTYDDIFQEDEYIEDHFNSDEEVSDVSGSNIYYTNDDDSLYSRESYTIQPVTTGSKPTATTRVIQLGDNSTEHI</sequence>
<proteinExistence type="predicted"/>
<gene>
    <name evidence="4" type="ORF">HPULCUR_009391</name>
</gene>
<feature type="compositionally biased region" description="Polar residues" evidence="2">
    <location>
        <begin position="569"/>
        <end position="583"/>
    </location>
</feature>
<dbReference type="PANTHER" id="PTHR13037">
    <property type="entry name" value="FORMIN"/>
    <property type="match status" value="1"/>
</dbReference>
<feature type="compositionally biased region" description="Pro residues" evidence="2">
    <location>
        <begin position="399"/>
        <end position="411"/>
    </location>
</feature>
<evidence type="ECO:0000313" key="4">
    <source>
        <dbReference type="EMBL" id="GAA5803906.1"/>
    </source>
</evidence>
<feature type="region of interest" description="Disordered" evidence="2">
    <location>
        <begin position="547"/>
        <end position="584"/>
    </location>
</feature>
<feature type="region of interest" description="Disordered" evidence="2">
    <location>
        <begin position="512"/>
        <end position="532"/>
    </location>
</feature>
<feature type="region of interest" description="Disordered" evidence="2">
    <location>
        <begin position="957"/>
        <end position="976"/>
    </location>
</feature>
<keyword evidence="5" id="KW-1185">Reference proteome</keyword>
<evidence type="ECO:0000313" key="5">
    <source>
        <dbReference type="Proteomes" id="UP001476247"/>
    </source>
</evidence>
<feature type="compositionally biased region" description="Acidic residues" evidence="2">
    <location>
        <begin position="57"/>
        <end position="74"/>
    </location>
</feature>
<dbReference type="SUPFAM" id="SSF48371">
    <property type="entry name" value="ARM repeat"/>
    <property type="match status" value="1"/>
</dbReference>
<dbReference type="Gene3D" id="1.25.10.10">
    <property type="entry name" value="Leucine-rich Repeat Variant"/>
    <property type="match status" value="1"/>
</dbReference>
<evidence type="ECO:0000256" key="2">
    <source>
        <dbReference type="SAM" id="MobiDB-lite"/>
    </source>
</evidence>
<feature type="region of interest" description="Disordered" evidence="2">
    <location>
        <begin position="196"/>
        <end position="279"/>
    </location>
</feature>
<comment type="caution">
    <text evidence="4">The sequence shown here is derived from an EMBL/GenBank/DDBJ whole genome shotgun (WGS) entry which is preliminary data.</text>
</comment>
<dbReference type="Proteomes" id="UP001476247">
    <property type="component" value="Unassembled WGS sequence"/>
</dbReference>
<feature type="region of interest" description="Disordered" evidence="2">
    <location>
        <begin position="55"/>
        <end position="102"/>
    </location>
</feature>
<protein>
    <recommendedName>
        <fullName evidence="3">Formin GTPase-binding domain-containing protein</fullName>
    </recommendedName>
</protein>
<dbReference type="InterPro" id="IPR011989">
    <property type="entry name" value="ARM-like"/>
</dbReference>
<feature type="compositionally biased region" description="Low complexity" evidence="2">
    <location>
        <begin position="206"/>
        <end position="227"/>
    </location>
</feature>
<organism evidence="4 5">
    <name type="scientific">Helicostylum pulchrum</name>
    <dbReference type="NCBI Taxonomy" id="562976"/>
    <lineage>
        <taxon>Eukaryota</taxon>
        <taxon>Fungi</taxon>
        <taxon>Fungi incertae sedis</taxon>
        <taxon>Mucoromycota</taxon>
        <taxon>Mucoromycotina</taxon>
        <taxon>Mucoromycetes</taxon>
        <taxon>Mucorales</taxon>
        <taxon>Mucorineae</taxon>
        <taxon>Mucoraceae</taxon>
        <taxon>Helicostylum</taxon>
    </lineage>
</organism>
<dbReference type="EMBL" id="BAABUJ010000031">
    <property type="protein sequence ID" value="GAA5803906.1"/>
    <property type="molecule type" value="Genomic_DNA"/>
</dbReference>
<feature type="compositionally biased region" description="Low complexity" evidence="2">
    <location>
        <begin position="82"/>
        <end position="95"/>
    </location>
</feature>
<keyword evidence="1" id="KW-0945">Host-virus interaction</keyword>
<dbReference type="PANTHER" id="PTHR13037:SF24">
    <property type="entry name" value="POLYCOMB PROTEIN PCL-RELATED"/>
    <property type="match status" value="1"/>
</dbReference>
<evidence type="ECO:0000256" key="1">
    <source>
        <dbReference type="ARBA" id="ARBA00022581"/>
    </source>
</evidence>
<dbReference type="InterPro" id="IPR010473">
    <property type="entry name" value="GTPase-bd"/>
</dbReference>
<accession>A0ABP9YAA7</accession>
<dbReference type="InterPro" id="IPR016024">
    <property type="entry name" value="ARM-type_fold"/>
</dbReference>
<feature type="domain" description="Formin GTPase-binding" evidence="3">
    <location>
        <begin position="437"/>
        <end position="722"/>
    </location>
</feature>